<keyword evidence="1" id="KW-0238">DNA-binding</keyword>
<feature type="non-terminal residue" evidence="3">
    <location>
        <position position="1"/>
    </location>
</feature>
<dbReference type="OrthoDB" id="430051at2759"/>
<keyword evidence="1" id="KW-0799">Topoisomerase</keyword>
<dbReference type="PANTHER" id="PTHR11390">
    <property type="entry name" value="PROKARYOTIC DNA TOPOISOMERASE"/>
    <property type="match status" value="1"/>
</dbReference>
<dbReference type="Proteomes" id="UP000053676">
    <property type="component" value="Unassembled WGS sequence"/>
</dbReference>
<evidence type="ECO:0000313" key="3">
    <source>
        <dbReference type="EMBL" id="ETN72630.1"/>
    </source>
</evidence>
<name>W2SSM0_NECAM</name>
<dbReference type="Gene3D" id="1.10.290.10">
    <property type="entry name" value="Topoisomerase I, domain 4"/>
    <property type="match status" value="1"/>
</dbReference>
<reference evidence="4" key="1">
    <citation type="journal article" date="2014" name="Nat. Genet.">
        <title>Genome of the human hookworm Necator americanus.</title>
        <authorList>
            <person name="Tang Y.T."/>
            <person name="Gao X."/>
            <person name="Rosa B.A."/>
            <person name="Abubucker S."/>
            <person name="Hallsworth-Pepin K."/>
            <person name="Martin J."/>
            <person name="Tyagi R."/>
            <person name="Heizer E."/>
            <person name="Zhang X."/>
            <person name="Bhonagiri-Palsikar V."/>
            <person name="Minx P."/>
            <person name="Warren W.C."/>
            <person name="Wang Q."/>
            <person name="Zhan B."/>
            <person name="Hotez P.J."/>
            <person name="Sternberg P.W."/>
            <person name="Dougall A."/>
            <person name="Gaze S.T."/>
            <person name="Mulvenna J."/>
            <person name="Sotillo J."/>
            <person name="Ranganathan S."/>
            <person name="Rabelo E.M."/>
            <person name="Wilson R.K."/>
            <person name="Felgner P.L."/>
            <person name="Bethony J."/>
            <person name="Hawdon J.M."/>
            <person name="Gasser R.B."/>
            <person name="Loukas A."/>
            <person name="Mitreva M."/>
        </authorList>
    </citation>
    <scope>NUCLEOTIDE SEQUENCE [LARGE SCALE GENOMIC DNA]</scope>
</reference>
<dbReference type="GO" id="GO:0006310">
    <property type="term" value="P:DNA recombination"/>
    <property type="evidence" value="ECO:0007669"/>
    <property type="project" value="TreeGrafter"/>
</dbReference>
<dbReference type="InterPro" id="IPR000380">
    <property type="entry name" value="Topo_IA"/>
</dbReference>
<dbReference type="PANTHER" id="PTHR11390:SF21">
    <property type="entry name" value="DNA TOPOISOMERASE 3-ALPHA"/>
    <property type="match status" value="1"/>
</dbReference>
<dbReference type="GO" id="GO:0031422">
    <property type="term" value="C:RecQ family helicase-topoisomerase III complex"/>
    <property type="evidence" value="ECO:0007669"/>
    <property type="project" value="TreeGrafter"/>
</dbReference>
<dbReference type="AlphaFoldDB" id="W2SSM0"/>
<dbReference type="GO" id="GO:0006281">
    <property type="term" value="P:DNA repair"/>
    <property type="evidence" value="ECO:0007669"/>
    <property type="project" value="TreeGrafter"/>
</dbReference>
<evidence type="ECO:0000256" key="1">
    <source>
        <dbReference type="RuleBase" id="RU362092"/>
    </source>
</evidence>
<dbReference type="GO" id="GO:0003917">
    <property type="term" value="F:DNA topoisomerase type I (single strand cut, ATP-independent) activity"/>
    <property type="evidence" value="ECO:0007669"/>
    <property type="project" value="UniProtKB-EC"/>
</dbReference>
<dbReference type="InterPro" id="IPR023405">
    <property type="entry name" value="Topo_IA_core_domain"/>
</dbReference>
<dbReference type="GO" id="GO:0005634">
    <property type="term" value="C:nucleus"/>
    <property type="evidence" value="ECO:0007669"/>
    <property type="project" value="TreeGrafter"/>
</dbReference>
<protein>
    <recommendedName>
        <fullName evidence="1">DNA topoisomerase</fullName>
        <ecNumber evidence="1">5.6.2.1</ecNumber>
    </recommendedName>
</protein>
<accession>W2SSM0</accession>
<evidence type="ECO:0000259" key="2">
    <source>
        <dbReference type="PROSITE" id="PS52039"/>
    </source>
</evidence>
<evidence type="ECO:0000313" key="4">
    <source>
        <dbReference type="Proteomes" id="UP000053676"/>
    </source>
</evidence>
<dbReference type="STRING" id="51031.W2SSM0"/>
<dbReference type="PROSITE" id="PS52039">
    <property type="entry name" value="TOPO_IA_2"/>
    <property type="match status" value="1"/>
</dbReference>
<comment type="function">
    <text evidence="1">Introduces a single-strand break via transesterification at a target site in duplex DNA. Releases the supercoiling and torsional tension of DNA introduced during the DNA replication and transcription by transiently cleaving and rejoining one strand of the DNA duplex. The scissile phosphodiester is attacked by the catalytic tyrosine of the enzyme, resulting in the formation of a DNA-(5'-phosphotyrosyl)-enzyme intermediate and the expulsion of a 3'-OH DNA strand.</text>
</comment>
<dbReference type="GO" id="GO:0006265">
    <property type="term" value="P:DNA topological change"/>
    <property type="evidence" value="ECO:0007669"/>
    <property type="project" value="InterPro"/>
</dbReference>
<dbReference type="EMBL" id="KI663596">
    <property type="protein sequence ID" value="ETN72630.1"/>
    <property type="molecule type" value="Genomic_DNA"/>
</dbReference>
<comment type="similarity">
    <text evidence="1">Belongs to the type IA topoisomerase family.</text>
</comment>
<proteinExistence type="inferred from homology"/>
<dbReference type="EC" id="5.6.2.1" evidence="1"/>
<comment type="catalytic activity">
    <reaction evidence="1">
        <text>ATP-independent breakage of single-stranded DNA, followed by passage and rejoining.</text>
        <dbReference type="EC" id="5.6.2.1"/>
    </reaction>
</comment>
<dbReference type="InterPro" id="IPR013497">
    <property type="entry name" value="Topo_IA_cen"/>
</dbReference>
<keyword evidence="1" id="KW-0413">Isomerase</keyword>
<gene>
    <name evidence="3" type="ORF">NECAME_18752</name>
</gene>
<dbReference type="GO" id="GO:0003677">
    <property type="term" value="F:DNA binding"/>
    <property type="evidence" value="ECO:0007669"/>
    <property type="project" value="UniProtKB-KW"/>
</dbReference>
<feature type="domain" description="Topo IA-type catalytic" evidence="2">
    <location>
        <begin position="1"/>
        <end position="50"/>
    </location>
</feature>
<dbReference type="SUPFAM" id="SSF56712">
    <property type="entry name" value="Prokaryotic type I DNA topoisomerase"/>
    <property type="match status" value="1"/>
</dbReference>
<keyword evidence="4" id="KW-1185">Reference proteome</keyword>
<dbReference type="Pfam" id="PF01131">
    <property type="entry name" value="Topoisom_bac"/>
    <property type="match status" value="1"/>
</dbReference>
<dbReference type="KEGG" id="nai:NECAME_18752"/>
<dbReference type="InterPro" id="IPR013826">
    <property type="entry name" value="Topo_IA_cen_sub3"/>
</dbReference>
<organism evidence="3 4">
    <name type="scientific">Necator americanus</name>
    <name type="common">Human hookworm</name>
    <dbReference type="NCBI Taxonomy" id="51031"/>
    <lineage>
        <taxon>Eukaryota</taxon>
        <taxon>Metazoa</taxon>
        <taxon>Ecdysozoa</taxon>
        <taxon>Nematoda</taxon>
        <taxon>Chromadorea</taxon>
        <taxon>Rhabditida</taxon>
        <taxon>Rhabditina</taxon>
        <taxon>Rhabditomorpha</taxon>
        <taxon>Strongyloidea</taxon>
        <taxon>Ancylostomatidae</taxon>
        <taxon>Bunostominae</taxon>
        <taxon>Necator</taxon>
    </lineage>
</organism>
<sequence>GLDTVELEKLAVRKLKMSAKRAMDVAEKLYNKGYISYPRYDVDYSLLPCM</sequence>